<comment type="similarity">
    <text evidence="5">Belongs to the SepF family.</text>
</comment>
<name>A0A0R2MY31_9LACO</name>
<evidence type="ECO:0000256" key="3">
    <source>
        <dbReference type="ARBA" id="ARBA00023306"/>
    </source>
</evidence>
<evidence type="ECO:0000256" key="6">
    <source>
        <dbReference type="SAM" id="MobiDB-lite"/>
    </source>
</evidence>
<keyword evidence="8" id="KW-1185">Reference proteome</keyword>
<sequence>MAFEKLGTTFNRFFGMDDGDDEPEYTAEETEAQSVSQPAVNNFQRNKVVAMKPTAEQQSKIIVYEPRIYSDVNEIGRHLLANHAVVVNFDRIGTEEARRIVDFLTGAAFAIDGEIKRVGDAIFLVTPANFQIDGNLSNVLDTKQFDSTN</sequence>
<dbReference type="STRING" id="1293598.IV56_GL001506"/>
<comment type="caution">
    <text evidence="7">The sequence shown here is derived from an EMBL/GenBank/DDBJ whole genome shotgun (WGS) entry which is preliminary data.</text>
</comment>
<dbReference type="RefSeq" id="WP_054776509.1">
    <property type="nucleotide sequence ID" value="NZ_BBBX01000001.1"/>
</dbReference>
<keyword evidence="1 5" id="KW-0132">Cell division</keyword>
<dbReference type="InterPro" id="IPR023052">
    <property type="entry name" value="Cell_div_SepF"/>
</dbReference>
<keyword evidence="5" id="KW-0963">Cytoplasm</keyword>
<dbReference type="InterPro" id="IPR038594">
    <property type="entry name" value="SepF-like_sf"/>
</dbReference>
<evidence type="ECO:0000313" key="8">
    <source>
        <dbReference type="Proteomes" id="UP000050969"/>
    </source>
</evidence>
<protein>
    <recommendedName>
        <fullName evidence="5">Cell division protein SepF</fullName>
    </recommendedName>
</protein>
<evidence type="ECO:0000256" key="1">
    <source>
        <dbReference type="ARBA" id="ARBA00022618"/>
    </source>
</evidence>
<dbReference type="PANTHER" id="PTHR35798">
    <property type="entry name" value="CELL DIVISION PROTEIN SEPF"/>
    <property type="match status" value="1"/>
</dbReference>
<dbReference type="GO" id="GO:0000917">
    <property type="term" value="P:division septum assembly"/>
    <property type="evidence" value="ECO:0007669"/>
    <property type="project" value="UniProtKB-KW"/>
</dbReference>
<keyword evidence="2 5" id="KW-0717">Septation</keyword>
<dbReference type="GO" id="GO:0043093">
    <property type="term" value="P:FtsZ-dependent cytokinesis"/>
    <property type="evidence" value="ECO:0007669"/>
    <property type="project" value="UniProtKB-UniRule"/>
</dbReference>
<dbReference type="GO" id="GO:0005737">
    <property type="term" value="C:cytoplasm"/>
    <property type="evidence" value="ECO:0007669"/>
    <property type="project" value="UniProtKB-SubCell"/>
</dbReference>
<proteinExistence type="inferred from homology"/>
<dbReference type="OrthoDB" id="9815206at2"/>
<evidence type="ECO:0000256" key="4">
    <source>
        <dbReference type="ARBA" id="ARBA00044936"/>
    </source>
</evidence>
<dbReference type="Pfam" id="PF04472">
    <property type="entry name" value="SepF"/>
    <property type="match status" value="1"/>
</dbReference>
<dbReference type="Proteomes" id="UP000050969">
    <property type="component" value="Unassembled WGS sequence"/>
</dbReference>
<dbReference type="PANTHER" id="PTHR35798:SF1">
    <property type="entry name" value="CELL DIVISION PROTEIN SEPF"/>
    <property type="match status" value="1"/>
</dbReference>
<feature type="compositionally biased region" description="Acidic residues" evidence="6">
    <location>
        <begin position="17"/>
        <end position="31"/>
    </location>
</feature>
<gene>
    <name evidence="5" type="primary">sepF</name>
    <name evidence="7" type="ORF">IV56_GL001506</name>
</gene>
<evidence type="ECO:0000313" key="7">
    <source>
        <dbReference type="EMBL" id="KRO18374.1"/>
    </source>
</evidence>
<feature type="region of interest" description="Disordered" evidence="6">
    <location>
        <begin position="14"/>
        <end position="33"/>
    </location>
</feature>
<reference evidence="7 8" key="1">
    <citation type="journal article" date="2015" name="Genome Announc.">
        <title>Expanding the biotechnology potential of lactobacilli through comparative genomics of 213 strains and associated genera.</title>
        <authorList>
            <person name="Sun Z."/>
            <person name="Harris H.M."/>
            <person name="McCann A."/>
            <person name="Guo C."/>
            <person name="Argimon S."/>
            <person name="Zhang W."/>
            <person name="Yang X."/>
            <person name="Jeffery I.B."/>
            <person name="Cooney J.C."/>
            <person name="Kagawa T.F."/>
            <person name="Liu W."/>
            <person name="Song Y."/>
            <person name="Salvetti E."/>
            <person name="Wrobel A."/>
            <person name="Rasinkangas P."/>
            <person name="Parkhill J."/>
            <person name="Rea M.C."/>
            <person name="O'Sullivan O."/>
            <person name="Ritari J."/>
            <person name="Douillard F.P."/>
            <person name="Paul Ross R."/>
            <person name="Yang R."/>
            <person name="Briner A.E."/>
            <person name="Felis G.E."/>
            <person name="de Vos W.M."/>
            <person name="Barrangou R."/>
            <person name="Klaenhammer T.R."/>
            <person name="Caufield P.W."/>
            <person name="Cui Y."/>
            <person name="Zhang H."/>
            <person name="O'Toole P.W."/>
        </authorList>
    </citation>
    <scope>NUCLEOTIDE SEQUENCE [LARGE SCALE GENOMIC DNA]</scope>
    <source>
        <strain evidence="7 8">DSM 24301</strain>
    </source>
</reference>
<dbReference type="PATRIC" id="fig|1293598.4.peg.1571"/>
<comment type="subcellular location">
    <subcellularLocation>
        <location evidence="5">Cytoplasm</location>
    </subcellularLocation>
    <text evidence="5">Localizes to the division site, in a FtsZ-dependent manner.</text>
</comment>
<dbReference type="InterPro" id="IPR007561">
    <property type="entry name" value="Cell_div_SepF/SepF-rel"/>
</dbReference>
<comment type="subunit">
    <text evidence="5">Homodimer. Interacts with FtsZ.</text>
</comment>
<organism evidence="7 8">
    <name type="scientific">Lacticaseibacillus saniviri JCM 17471 = DSM 24301</name>
    <dbReference type="NCBI Taxonomy" id="1293598"/>
    <lineage>
        <taxon>Bacteria</taxon>
        <taxon>Bacillati</taxon>
        <taxon>Bacillota</taxon>
        <taxon>Bacilli</taxon>
        <taxon>Lactobacillales</taxon>
        <taxon>Lactobacillaceae</taxon>
        <taxon>Lacticaseibacillus</taxon>
    </lineage>
</organism>
<dbReference type="EMBL" id="JQCE01000005">
    <property type="protein sequence ID" value="KRO18374.1"/>
    <property type="molecule type" value="Genomic_DNA"/>
</dbReference>
<keyword evidence="3 5" id="KW-0131">Cell cycle</keyword>
<dbReference type="HAMAP" id="MF_01197">
    <property type="entry name" value="SepF"/>
    <property type="match status" value="1"/>
</dbReference>
<evidence type="ECO:0000256" key="2">
    <source>
        <dbReference type="ARBA" id="ARBA00023210"/>
    </source>
</evidence>
<dbReference type="AlphaFoldDB" id="A0A0R2MY31"/>
<comment type="function">
    <text evidence="4 5">Cell division protein that is part of the divisome complex and is recruited early to the Z-ring. Probably stimulates Z-ring formation, perhaps through the cross-linking of FtsZ protofilaments. Its function overlaps with FtsA.</text>
</comment>
<dbReference type="Gene3D" id="3.30.110.150">
    <property type="entry name" value="SepF-like protein"/>
    <property type="match status" value="1"/>
</dbReference>
<accession>A0A0R2MY31</accession>
<evidence type="ECO:0000256" key="5">
    <source>
        <dbReference type="HAMAP-Rule" id="MF_01197"/>
    </source>
</evidence>